<dbReference type="InterPro" id="IPR024775">
    <property type="entry name" value="DinB-like"/>
</dbReference>
<protein>
    <submittedName>
        <fullName evidence="2">DinB family protein</fullName>
    </submittedName>
</protein>
<gene>
    <name evidence="2" type="ORF">ACFSRY_02090</name>
</gene>
<dbReference type="InterPro" id="IPR034660">
    <property type="entry name" value="DinB/YfiT-like"/>
</dbReference>
<name>A0ABW5IKY0_9BACT</name>
<dbReference type="Gene3D" id="1.20.120.450">
    <property type="entry name" value="dinb family like domain"/>
    <property type="match status" value="1"/>
</dbReference>
<evidence type="ECO:0000313" key="2">
    <source>
        <dbReference type="EMBL" id="MFD2512645.1"/>
    </source>
</evidence>
<evidence type="ECO:0000313" key="3">
    <source>
        <dbReference type="Proteomes" id="UP001597544"/>
    </source>
</evidence>
<dbReference type="SUPFAM" id="SSF109854">
    <property type="entry name" value="DinB/YfiT-like putative metalloenzymes"/>
    <property type="match status" value="1"/>
</dbReference>
<sequence>MEPRLELKYLRLEKSRNRLLDELEGFDDELLNMPAADGKWSINQIICHLIHVDSATASSIQYRITNQATLVPSTFKNSFKSALLKVALKSGKKFKAPDVVANVPESSSFSKLRHQWDEVRFKLEDVLTDIPESLMDKCLFKHPYVGPLNVSQTLSFLQDHFDHHLPQIHKLKVKLVK</sequence>
<keyword evidence="3" id="KW-1185">Reference proteome</keyword>
<accession>A0ABW5IKY0</accession>
<dbReference type="Proteomes" id="UP001597544">
    <property type="component" value="Unassembled WGS sequence"/>
</dbReference>
<organism evidence="2 3">
    <name type="scientific">Pontibacter locisalis</name>
    <dbReference type="NCBI Taxonomy" id="1719035"/>
    <lineage>
        <taxon>Bacteria</taxon>
        <taxon>Pseudomonadati</taxon>
        <taxon>Bacteroidota</taxon>
        <taxon>Cytophagia</taxon>
        <taxon>Cytophagales</taxon>
        <taxon>Hymenobacteraceae</taxon>
        <taxon>Pontibacter</taxon>
    </lineage>
</organism>
<feature type="domain" description="DinB-like" evidence="1">
    <location>
        <begin position="11"/>
        <end position="168"/>
    </location>
</feature>
<evidence type="ECO:0000259" key="1">
    <source>
        <dbReference type="Pfam" id="PF12867"/>
    </source>
</evidence>
<comment type="caution">
    <text evidence="2">The sequence shown here is derived from an EMBL/GenBank/DDBJ whole genome shotgun (WGS) entry which is preliminary data.</text>
</comment>
<dbReference type="RefSeq" id="WP_377502953.1">
    <property type="nucleotide sequence ID" value="NZ_JBHULU010000002.1"/>
</dbReference>
<proteinExistence type="predicted"/>
<reference evidence="3" key="1">
    <citation type="journal article" date="2019" name="Int. J. Syst. Evol. Microbiol.">
        <title>The Global Catalogue of Microorganisms (GCM) 10K type strain sequencing project: providing services to taxonomists for standard genome sequencing and annotation.</title>
        <authorList>
            <consortium name="The Broad Institute Genomics Platform"/>
            <consortium name="The Broad Institute Genome Sequencing Center for Infectious Disease"/>
            <person name="Wu L."/>
            <person name="Ma J."/>
        </authorList>
    </citation>
    <scope>NUCLEOTIDE SEQUENCE [LARGE SCALE GENOMIC DNA]</scope>
    <source>
        <strain evidence="3">KCTC 42498</strain>
    </source>
</reference>
<dbReference type="EMBL" id="JBHULU010000002">
    <property type="protein sequence ID" value="MFD2512645.1"/>
    <property type="molecule type" value="Genomic_DNA"/>
</dbReference>
<dbReference type="Pfam" id="PF12867">
    <property type="entry name" value="DinB_2"/>
    <property type="match status" value="1"/>
</dbReference>